<gene>
    <name evidence="1" type="ORF">COPG_00019</name>
</gene>
<evidence type="ECO:0000313" key="2">
    <source>
        <dbReference type="Proteomes" id="UP000005266"/>
    </source>
</evidence>
<protein>
    <submittedName>
        <fullName evidence="1">Uncharacterized protein</fullName>
    </submittedName>
</protein>
<dbReference type="RefSeq" id="YP_006489205.1">
    <property type="nucleotide sequence ID" value="NC_018088.1"/>
</dbReference>
<evidence type="ECO:0000313" key="1">
    <source>
        <dbReference type="EMBL" id="AFK66615.1"/>
    </source>
</evidence>
<sequence>MKKATSMIGLFRGKLTSNAVNDKLKQNIWIGWVITFDDGSQQRLQTGEFKTFKALKEALAGGKAYA</sequence>
<organism evidence="1 2">
    <name type="scientific">Colwellia phage 9A</name>
    <dbReference type="NCBI Taxonomy" id="765765"/>
    <lineage>
        <taxon>Viruses</taxon>
        <taxon>Duplodnaviria</taxon>
        <taxon>Heunggongvirae</taxon>
        <taxon>Uroviricota</taxon>
        <taxon>Caudoviricetes</taxon>
        <taxon>Franklinbayvirus</taxon>
        <taxon>Franklinbayvirus fv9A</taxon>
    </lineage>
</organism>
<dbReference type="Proteomes" id="UP000005266">
    <property type="component" value="Segment"/>
</dbReference>
<keyword evidence="2" id="KW-1185">Reference proteome</keyword>
<name>I3UMA0_9CAUD</name>
<dbReference type="KEGG" id="vg:13165436"/>
<accession>I3UMA0</accession>
<reference evidence="1 2" key="1">
    <citation type="journal article" date="2013" name="Extremophiles">
        <title>Genomic analysis of cold-active Colwelliaphage 9A and psychrophilic phage-host interactions.</title>
        <authorList>
            <person name="Colangelo-Lillis J.R."/>
            <person name="Deming J.W."/>
        </authorList>
    </citation>
    <scope>NUCLEOTIDE SEQUENCE [LARGE SCALE GENOMIC DNA]</scope>
    <source>
        <strain evidence="1">9A</strain>
    </source>
</reference>
<dbReference type="GeneID" id="13165436"/>
<proteinExistence type="predicted"/>
<dbReference type="EMBL" id="HQ317390">
    <property type="protein sequence ID" value="AFK66615.1"/>
    <property type="molecule type" value="Genomic_DNA"/>
</dbReference>